<proteinExistence type="predicted"/>
<feature type="transmembrane region" description="Helical" evidence="1">
    <location>
        <begin position="70"/>
        <end position="90"/>
    </location>
</feature>
<evidence type="ECO:0000313" key="2">
    <source>
        <dbReference type="EMBL" id="RII38370.1"/>
    </source>
</evidence>
<keyword evidence="3" id="KW-1185">Reference proteome</keyword>
<dbReference type="OrthoDB" id="9808748at2"/>
<dbReference type="RefSeq" id="WP_119399443.1">
    <property type="nucleotide sequence ID" value="NZ_QWJJ01000010.1"/>
</dbReference>
<organism evidence="2 3">
    <name type="scientific">Pseudooceanicola sediminis</name>
    <dbReference type="NCBI Taxonomy" id="2211117"/>
    <lineage>
        <taxon>Bacteria</taxon>
        <taxon>Pseudomonadati</taxon>
        <taxon>Pseudomonadota</taxon>
        <taxon>Alphaproteobacteria</taxon>
        <taxon>Rhodobacterales</taxon>
        <taxon>Paracoccaceae</taxon>
        <taxon>Pseudooceanicola</taxon>
    </lineage>
</organism>
<dbReference type="Gene3D" id="1.20.210.10">
    <property type="entry name" value="Cytochrome c oxidase-like, subunit I domain"/>
    <property type="match status" value="1"/>
</dbReference>
<gene>
    <name evidence="2" type="ORF">DL237_12735</name>
</gene>
<feature type="transmembrane region" description="Helical" evidence="1">
    <location>
        <begin position="39"/>
        <end position="58"/>
    </location>
</feature>
<evidence type="ECO:0000256" key="1">
    <source>
        <dbReference type="SAM" id="Phobius"/>
    </source>
</evidence>
<accession>A0A399IZC8</accession>
<comment type="caution">
    <text evidence="2">The sequence shown here is derived from an EMBL/GenBank/DDBJ whole genome shotgun (WGS) entry which is preliminary data.</text>
</comment>
<dbReference type="AlphaFoldDB" id="A0A399IZC8"/>
<dbReference type="EMBL" id="QWJJ01000010">
    <property type="protein sequence ID" value="RII38370.1"/>
    <property type="molecule type" value="Genomic_DNA"/>
</dbReference>
<name>A0A399IZC8_9RHOB</name>
<reference evidence="2 3" key="1">
    <citation type="submission" date="2018-08" db="EMBL/GenBank/DDBJ databases">
        <title>Pseudooceanicola sediminis CY03 in the family Rhodobacteracea.</title>
        <authorList>
            <person name="Zhang Y.-J."/>
        </authorList>
    </citation>
    <scope>NUCLEOTIDE SEQUENCE [LARGE SCALE GENOMIC DNA]</scope>
    <source>
        <strain evidence="2 3">CY03</strain>
    </source>
</reference>
<keyword evidence="1" id="KW-0812">Transmembrane</keyword>
<sequence>MKGISYLFFVAATICAVVGMGWGIQMSASGDHMLSPAHAHLNLIGWVSMAIFGIYYHVTPKAALGMLPKLHLGLAILGVITIVPGIVMAINATGEALAKIGSVLTILSMILFLVIVLTKGRDTST</sequence>
<dbReference type="InterPro" id="IPR036927">
    <property type="entry name" value="Cyt_c_oxase-like_su1_sf"/>
</dbReference>
<dbReference type="SUPFAM" id="SSF81442">
    <property type="entry name" value="Cytochrome c oxidase subunit I-like"/>
    <property type="match status" value="1"/>
</dbReference>
<protein>
    <submittedName>
        <fullName evidence="2">Uncharacterized protein</fullName>
    </submittedName>
</protein>
<feature type="transmembrane region" description="Helical" evidence="1">
    <location>
        <begin position="96"/>
        <end position="117"/>
    </location>
</feature>
<keyword evidence="1" id="KW-0472">Membrane</keyword>
<evidence type="ECO:0000313" key="3">
    <source>
        <dbReference type="Proteomes" id="UP000265848"/>
    </source>
</evidence>
<dbReference type="Proteomes" id="UP000265848">
    <property type="component" value="Unassembled WGS sequence"/>
</dbReference>
<keyword evidence="1" id="KW-1133">Transmembrane helix</keyword>